<dbReference type="EMBL" id="SJSL01000005">
    <property type="protein sequence ID" value="TCC99977.1"/>
    <property type="molecule type" value="Genomic_DNA"/>
</dbReference>
<accession>A0A4R0NJI3</accession>
<dbReference type="OrthoDB" id="1467790at2"/>
<dbReference type="AlphaFoldDB" id="A0A4R0NJI3"/>
<evidence type="ECO:0000313" key="1">
    <source>
        <dbReference type="EMBL" id="TCC99977.1"/>
    </source>
</evidence>
<gene>
    <name evidence="1" type="ORF">EZ437_17205</name>
</gene>
<dbReference type="RefSeq" id="WP_131597312.1">
    <property type="nucleotide sequence ID" value="NZ_SJSL01000005.1"/>
</dbReference>
<name>A0A4R0NJI3_9SPHI</name>
<protein>
    <submittedName>
        <fullName evidence="1">Uncharacterized protein</fullName>
    </submittedName>
</protein>
<organism evidence="1 2">
    <name type="scientific">Pedobacter psychroterrae</name>
    <dbReference type="NCBI Taxonomy" id="2530453"/>
    <lineage>
        <taxon>Bacteria</taxon>
        <taxon>Pseudomonadati</taxon>
        <taxon>Bacteroidota</taxon>
        <taxon>Sphingobacteriia</taxon>
        <taxon>Sphingobacteriales</taxon>
        <taxon>Sphingobacteriaceae</taxon>
        <taxon>Pedobacter</taxon>
    </lineage>
</organism>
<reference evidence="1 2" key="1">
    <citation type="submission" date="2019-02" db="EMBL/GenBank/DDBJ databases">
        <title>Pedobacter sp. RP-1-14 sp. nov., isolated from Arctic soil.</title>
        <authorList>
            <person name="Dahal R.H."/>
        </authorList>
    </citation>
    <scope>NUCLEOTIDE SEQUENCE [LARGE SCALE GENOMIC DNA]</scope>
    <source>
        <strain evidence="1 2">RP-1-14</strain>
    </source>
</reference>
<comment type="caution">
    <text evidence="1">The sequence shown here is derived from an EMBL/GenBank/DDBJ whole genome shotgun (WGS) entry which is preliminary data.</text>
</comment>
<sequence length="604" mass="69495">MTFIKSLFSFLLLWFQSLLVKPYKKLIAHDLSLSEIGKVIKDKIGTDFLLEVDQLHIAGKALGAIGFEYSEDKVVIANNCRKVIAHKISVARVGDDNVIDIFHEHVLGIVELPVVVFSRLILQAQEDLQIVNTLIDKYEQLPFVQDMNSGKINQGRAHSEYTIDIFYKRAKTKAANISEYIKNGAKDIAITHSGRFYVDQRTRGISYPQLEKHMESPYLDNVIRNGKLDFEVDIEAIDYEKISRYKNKMFVFSFMNDIRTTPPAVLDQEILNGIDPEKVMSEISTELLQIPLLNKRKEIFEQLLRMVREKLWYGFYALAIPQVEGIVAELLDIAGQNKGTLKALPKKVKALRAVAPNGEFDMDYYEFYLPDSRNIFTHTGMDTDIIIKSFHLLLDLKHLLHTAAGLENSLIMLNNIANDSVMGINHIGDLVKMIRLVKQERHHGQFKEVKEKLDVFVYVDIINTFDLPYLLVELSKFFTKNLKQFESMLEIGAFLGKEEPINFINLSNAETKNRMGVIQKAIKQNFFDESYKVILDIHIFVSQFPKFFDELPQEIMRSFSSFAFEHAAIWPKMKMLANADSSDLSDDYLVDKKMMMKMMDSARK</sequence>
<evidence type="ECO:0000313" key="2">
    <source>
        <dbReference type="Proteomes" id="UP000293347"/>
    </source>
</evidence>
<keyword evidence="2" id="KW-1185">Reference proteome</keyword>
<proteinExistence type="predicted"/>
<dbReference type="Proteomes" id="UP000293347">
    <property type="component" value="Unassembled WGS sequence"/>
</dbReference>